<protein>
    <recommendedName>
        <fullName evidence="12">Zinc finger protein Xfin</fullName>
    </recommendedName>
</protein>
<feature type="domain" description="C2H2-type" evidence="8">
    <location>
        <begin position="794"/>
        <end position="822"/>
    </location>
</feature>
<name>A0A1I8QEH7_STOCA</name>
<keyword evidence="1 6" id="KW-0479">Metal-binding</keyword>
<dbReference type="Proteomes" id="UP000095300">
    <property type="component" value="Unassembled WGS sequence"/>
</dbReference>
<feature type="domain" description="C2H2-type" evidence="8">
    <location>
        <begin position="947"/>
        <end position="975"/>
    </location>
</feature>
<feature type="binding site" evidence="6">
    <location>
        <position position="1987"/>
    </location>
    <ligand>
        <name>Zn(2+)</name>
        <dbReference type="ChEBI" id="CHEBI:29105"/>
    </ligand>
</feature>
<evidence type="ECO:0000256" key="4">
    <source>
        <dbReference type="ARBA" id="ARBA00022833"/>
    </source>
</evidence>
<feature type="domain" description="C2H2-type" evidence="8">
    <location>
        <begin position="1585"/>
        <end position="1613"/>
    </location>
</feature>
<feature type="region of interest" description="Disordered" evidence="7">
    <location>
        <begin position="524"/>
        <end position="545"/>
    </location>
</feature>
<evidence type="ECO:0000256" key="6">
    <source>
        <dbReference type="PROSITE-ProRule" id="PRU01263"/>
    </source>
</evidence>
<feature type="domain" description="C2H2-type" evidence="8">
    <location>
        <begin position="738"/>
        <end position="766"/>
    </location>
</feature>
<feature type="domain" description="C2H2-type" evidence="8">
    <location>
        <begin position="1782"/>
        <end position="1810"/>
    </location>
</feature>
<dbReference type="Gene3D" id="3.30.160.60">
    <property type="entry name" value="Classic Zinc Finger"/>
    <property type="match status" value="16"/>
</dbReference>
<feature type="domain" description="C2H2-type" evidence="8">
    <location>
        <begin position="2274"/>
        <end position="2302"/>
    </location>
</feature>
<feature type="domain" description="C2H2-type" evidence="8">
    <location>
        <begin position="447"/>
        <end position="478"/>
    </location>
</feature>
<dbReference type="STRING" id="35570.A0A1I8QEH7"/>
<evidence type="ECO:0000259" key="9">
    <source>
        <dbReference type="PROSITE" id="PS51915"/>
    </source>
</evidence>
<evidence type="ECO:0000313" key="10">
    <source>
        <dbReference type="EnsemblMetazoa" id="SCAU016340-PA"/>
    </source>
</evidence>
<dbReference type="SUPFAM" id="SSF57667">
    <property type="entry name" value="beta-beta-alpha zinc fingers"/>
    <property type="match status" value="9"/>
</dbReference>
<feature type="domain" description="C2H2-type" evidence="8">
    <location>
        <begin position="400"/>
        <end position="427"/>
    </location>
</feature>
<feature type="domain" description="C2H2-type" evidence="8">
    <location>
        <begin position="2745"/>
        <end position="2773"/>
    </location>
</feature>
<dbReference type="EnsemblMetazoa" id="SCAU016340-RA">
    <property type="protein sequence ID" value="SCAU016340-PA"/>
    <property type="gene ID" value="SCAU016340"/>
</dbReference>
<evidence type="ECO:0000259" key="8">
    <source>
        <dbReference type="PROSITE" id="PS50157"/>
    </source>
</evidence>
<dbReference type="Pfam" id="PF13912">
    <property type="entry name" value="zf-C2H2_6"/>
    <property type="match status" value="2"/>
</dbReference>
<dbReference type="PANTHER" id="PTHR24379:SF127">
    <property type="entry name" value="BLOODY FINGERS-RELATED"/>
    <property type="match status" value="1"/>
</dbReference>
<keyword evidence="2" id="KW-0677">Repeat</keyword>
<keyword evidence="3 5" id="KW-0863">Zinc-finger</keyword>
<dbReference type="PROSITE" id="PS51915">
    <property type="entry name" value="ZAD"/>
    <property type="match status" value="1"/>
</dbReference>
<dbReference type="SUPFAM" id="SSF57716">
    <property type="entry name" value="Glucocorticoid receptor-like (DNA-binding domain)"/>
    <property type="match status" value="1"/>
</dbReference>
<feature type="domain" description="C2H2-type" evidence="8">
    <location>
        <begin position="2627"/>
        <end position="2650"/>
    </location>
</feature>
<feature type="domain" description="C2H2-type" evidence="8">
    <location>
        <begin position="893"/>
        <end position="921"/>
    </location>
</feature>
<feature type="domain" description="C2H2-type" evidence="8">
    <location>
        <begin position="1639"/>
        <end position="1667"/>
    </location>
</feature>
<feature type="domain" description="C2H2-type" evidence="8">
    <location>
        <begin position="2232"/>
        <end position="2260"/>
    </location>
</feature>
<feature type="compositionally biased region" description="Polar residues" evidence="7">
    <location>
        <begin position="186"/>
        <end position="198"/>
    </location>
</feature>
<dbReference type="SMART" id="SM00868">
    <property type="entry name" value="zf-AD"/>
    <property type="match status" value="4"/>
</dbReference>
<evidence type="ECO:0000256" key="5">
    <source>
        <dbReference type="PROSITE-ProRule" id="PRU00042"/>
    </source>
</evidence>
<dbReference type="PANTHER" id="PTHR24379">
    <property type="entry name" value="KRAB AND ZINC FINGER DOMAIN-CONTAINING"/>
    <property type="match status" value="1"/>
</dbReference>
<feature type="domain" description="ZAD" evidence="9">
    <location>
        <begin position="1936"/>
        <end position="2014"/>
    </location>
</feature>
<proteinExistence type="predicted"/>
<feature type="domain" description="C2H2-type" evidence="8">
    <location>
        <begin position="1685"/>
        <end position="1713"/>
    </location>
</feature>
<feature type="domain" description="C2H2-type" evidence="8">
    <location>
        <begin position="2794"/>
        <end position="2817"/>
    </location>
</feature>
<evidence type="ECO:0008006" key="12">
    <source>
        <dbReference type="Google" id="ProtNLM"/>
    </source>
</evidence>
<feature type="domain" description="C2H2-type" evidence="8">
    <location>
        <begin position="301"/>
        <end position="329"/>
    </location>
</feature>
<dbReference type="PROSITE" id="PS00028">
    <property type="entry name" value="ZINC_FINGER_C2H2_1"/>
    <property type="match status" value="34"/>
</dbReference>
<reference evidence="10" key="1">
    <citation type="submission" date="2020-05" db="UniProtKB">
        <authorList>
            <consortium name="EnsemblMetazoa"/>
        </authorList>
    </citation>
    <scope>IDENTIFICATION</scope>
    <source>
        <strain evidence="10">USDA</strain>
    </source>
</reference>
<feature type="domain" description="C2H2-type" evidence="8">
    <location>
        <begin position="1486"/>
        <end position="1514"/>
    </location>
</feature>
<organism evidence="10 11">
    <name type="scientific">Stomoxys calcitrans</name>
    <name type="common">Stable fly</name>
    <name type="synonym">Conops calcitrans</name>
    <dbReference type="NCBI Taxonomy" id="35570"/>
    <lineage>
        <taxon>Eukaryota</taxon>
        <taxon>Metazoa</taxon>
        <taxon>Ecdysozoa</taxon>
        <taxon>Arthropoda</taxon>
        <taxon>Hexapoda</taxon>
        <taxon>Insecta</taxon>
        <taxon>Pterygota</taxon>
        <taxon>Neoptera</taxon>
        <taxon>Endopterygota</taxon>
        <taxon>Diptera</taxon>
        <taxon>Brachycera</taxon>
        <taxon>Muscomorpha</taxon>
        <taxon>Muscoidea</taxon>
        <taxon>Muscidae</taxon>
        <taxon>Stomoxys</taxon>
    </lineage>
</organism>
<feature type="domain" description="C2H2-type" evidence="8">
    <location>
        <begin position="357"/>
        <end position="385"/>
    </location>
</feature>
<dbReference type="InterPro" id="IPR012934">
    <property type="entry name" value="Znf_AD"/>
</dbReference>
<feature type="binding site" evidence="6">
    <location>
        <position position="1941"/>
    </location>
    <ligand>
        <name>Zn(2+)</name>
        <dbReference type="ChEBI" id="CHEBI:29105"/>
    </ligand>
</feature>
<feature type="domain" description="C2H2-type" evidence="8">
    <location>
        <begin position="2840"/>
        <end position="2868"/>
    </location>
</feature>
<dbReference type="InterPro" id="IPR013087">
    <property type="entry name" value="Znf_C2H2_type"/>
</dbReference>
<sequence>MLRQPPPYCRLCVKSCNDCQRSLYDETGQANANHDLLSKYFTNAMLNMEWKKRLQNICGECWQHILEFHQYQECVIEAQKGLHLKEVGDVKFKPEENINQQEIQLELHNTKEFGICTKDLMKPTEELMEWHNAQELSTRPEDLIKPTALSFDIKTEEPLDLNCDYDGMSPEASQDQFTDEEMSLMSHMSSRNENTSLMNDNASNEDNSSSDDLPLSSANLFSSVKKVVATKKSVEEFDKLPIDVGISLRYHNAPQHLKCEACCKAFRSERYLKNHKKKFHTSKGTDKNAKQDSVNRVEGKYRCSKCLKDFETKMRFRNHNRCVHRTKTFECDFCEKSFLRQDGLDEHMASHIGEKMHACSFCPKAFTWRFSFYQHMKKDHPQEWSKVQRETRYLASEKTHACSFCPKAFKCRAYFCQHMRNHHPQEWNNLRGHKGHRRETRGESIVYVCTYCSKEYEKQNAMYRHVKRCQGDYTPIEPKKGYRRETPAERIVYVCIFCSMEHANWTHMHYHLYMFHKDEESSAKKAPVISESPEPAEQHQQPTHSRRTRMLNMEWEKQLQYICGKCWQHISKFHEFQQSVIEAQKGLHLKEIGEVEIKPEENINQQEIQLEFHIAQELNISTEDSMKPTILNFDIKTEEPLDLNCEYEGMTPQHTRGQLKNEEMSLMSHMSNRNETTSLMNDDEFNDYDSNDDFSSSDDMPLSSVDQTNFCSSDKEVPATKKSVEEFNELVALWRSSLKCEICHQLVASYSQLEEHFRKDHAGESCYLMCCQRKLDNLYDIEKHVHYHNAPQLLRCDACCKVFRLRKYMRRHKRYFHSSKGKQKNAKDSKNLEKKYRCDKCWKTFATKKHLTDHDRYMHKAKTLDCHICEKSFDRPYLLREHLAASHKGEKRHACPVCPEAFTHRPYFCRHMRTSHPQEWQKIQNESALSETIKGYRRETRGESTVYVCIHCSKEYDKRCSMFSHVKRMHKRATQQLVDANGSSYPKIIKKEHACSFCPKAYASRHYCCQHMRTSHPQEWKKMQNEASSKGYRKQTQGESIVYVCSYCSKEYENRNSMYTHLKQCRPVEPKKGFRWESRDGSIVYMCIYCSKEYKNQRLMYNHLNRCHRDNGSLTEQPSIVAEPLVSAEQQQSVNSHTKISVTKTTDVINPTTVGHTLHELAMQEEDKESINENATRTYVKTEKFSTETNVLGNQEMNESEMAPEFEDATSESEEFITSEEEFIECSDYHRSLYDETGQANANRHLVGQYFTNAVLNMEWEQQLQYICEECWQNISRFHQFQQSVIEEQKSLQLKEVGEVKIKPEENINQQEIQLELHNSNEFSARTEDVMKPTVLTFDIKSEEPLDLNCEYEGQLTDKEMSLMSHMSNRNETTSLLNDDESNDDFSSSDDMALSSLDQTNPCSSDKEDPATKKSVEEFDELVALWRSSLKCEICHQLVASYSQLEGHFRKDHASEVCYLMCCQLKLDNLYNIEKHIRYHSAPQQLRCEACCKVFRLKKYLRRHKIYFHTSKGGDENAKDSKMLERKYRCDKCWKTFATKKHLTGHDRYMHKSETLDCDICEKSFNRPYLLREHLATSHKGEKRHGCPVCPEAFTQRNSFCRHMRTSHPQEWKRMKNESALSETIKGYRRETRGESTVYVCIHCSKEYDKRCAMFSHVKRLHKRTTQQLADANGSTIPTRKKKAHACSFCPKAYSSRFCFSQHMRKCHPQEWKKMQNEEDALKGYRRETRGESIVYVCIYCSKEYENRNSMNSHLYRCQRDHRPIEPKKGFRQETRGESMVFVCIYCPKEYKNQRLMYNHLNRCHKDNGPLAEQAAIVSETPVSAEQQQSIHSQSTRICQDLHHSRIIEPKKTDVTNSATVGDTLNELTKQGDDKDLIHENATRTYVKTEKFSTETNVLGNEEMNESEMAPEFEDATSEKVMPKVRDMLKQPPPSDYCRLCVKSCNDYQRSLYDEAGQANANHELVGKYFTTAMLNLEWEGHLQYICGTCWQHICSFHQFQQSIIETQKEATKEIEEVVKVKSEMNIKEEQLESHNALSHSTDDLVKPNEEQLEWQNAQGFTASKEDLVKPTALTFVIKSEEPLDFNSDYEGMSPQEGQQQLAYEEMSVQSHMTSGQDTSLLYDDETNEDYSSNDELPSTSLEQINNICSPYKKFTATKKSIEEFDELVASWRSHLVCEICHQLLASYSQLEEHFSENHTSVICYLMCCQLRLETRYDIEKHIHYHNAPQHLKCEACCKVFRLVKYLRSHKRNVHTSKAKDKNAKDSEMLEEKYRCDKCPKAFATKKYLTKHQSDVHKPKSFECEICGKSFSRQNVMREHLASHIGEKTHACSFCPKAFTSRAYFCRHMRTTHPQEWQKMQNEAPPRETMKGYRRETRGENIVYVCLHCSKECDKQTSMYYHLGRCQSQDKPVELKKGFRLEIRGGSEVYVCIYCSKVCDKPTSMYHRSKRCLKAANAKSVEQAKDSQTTLDSLKLGEIMSTYKCPICLKLYGTKLMLHSHIRRMHQNSSASINLQALNSIKQEVEEQDKDNDLNEPANKLLLFIYLIEPTSKGAFRCKICSQEYESKHSLGNHIMSEHPTITKLEQESMATVTSMKYEETEDMANIPLKDHVIRMDSFKRSLSVVYKCNLCPKTYEKKQNMSAHLRRTHKQSVLPESIITKFQVQGKGTEDAPRTKFRCELCSKVYEQQRSIFSHVKKIHKRTTQPLDEANDPTYTKIMASVNVPNVEIAAKTSEGTVTSQPLYKCPFCPMQYKTNGSLYGHTRRNHKNKIATNKQKELRFSNFCERSPNGGFRCKICSKVYGKKCTLYAHIRRVHRHMTTKGRQVIEEKPANITSVLYRCKFCTKAYDKIYLLNAHLRRTHKKNSKHESFYIKYKVGSENPPHTKYKCKLCFKEYDNRYSIYSHVRMIHNQDSLYIRIIVTKKTDETNIASDDDTLNVLDKTEEHSLMTPIEVKELKDENATTSICVKTEEFSADSYTLGKEKMEDKEMLPEFEDATWESEEFIKSEKEFIEL</sequence>
<keyword evidence="11" id="KW-1185">Reference proteome</keyword>
<feature type="domain" description="C2H2-type" evidence="8">
    <location>
        <begin position="864"/>
        <end position="892"/>
    </location>
</feature>
<feature type="compositionally biased region" description="Low complexity" evidence="7">
    <location>
        <begin position="199"/>
        <end position="213"/>
    </location>
</feature>
<feature type="domain" description="C2H2-type" evidence="8">
    <location>
        <begin position="1736"/>
        <end position="1764"/>
    </location>
</feature>
<evidence type="ECO:0000313" key="11">
    <source>
        <dbReference type="Proteomes" id="UP000095300"/>
    </source>
</evidence>
<dbReference type="SMART" id="SM00355">
    <property type="entry name" value="ZnF_C2H2"/>
    <property type="match status" value="41"/>
</dbReference>
<feature type="binding site" evidence="6">
    <location>
        <position position="1990"/>
    </location>
    <ligand>
        <name>Zn(2+)</name>
        <dbReference type="ChEBI" id="CHEBI:29105"/>
    </ligand>
</feature>
<dbReference type="Pfam" id="PF00096">
    <property type="entry name" value="zf-C2H2"/>
    <property type="match status" value="7"/>
</dbReference>
<dbReference type="Gene3D" id="3.40.1800.20">
    <property type="match status" value="4"/>
</dbReference>
<feature type="domain" description="C2H2-type" evidence="8">
    <location>
        <begin position="257"/>
        <end position="285"/>
    </location>
</feature>
<feature type="domain" description="C2H2-type" evidence="8">
    <location>
        <begin position="329"/>
        <end position="356"/>
    </location>
</feature>
<feature type="domain" description="C2H2-type" evidence="8">
    <location>
        <begin position="2330"/>
        <end position="2358"/>
    </location>
</feature>
<gene>
    <name evidence="10" type="primary">106084575</name>
</gene>
<feature type="binding site" evidence="6">
    <location>
        <position position="1938"/>
    </location>
    <ligand>
        <name>Zn(2+)</name>
        <dbReference type="ChEBI" id="CHEBI:29105"/>
    </ligand>
</feature>
<feature type="domain" description="C2H2-type" evidence="8">
    <location>
        <begin position="2483"/>
        <end position="2511"/>
    </location>
</feature>
<evidence type="ECO:0000256" key="1">
    <source>
        <dbReference type="ARBA" id="ARBA00022723"/>
    </source>
</evidence>
<feature type="domain" description="C2H2-type" evidence="8">
    <location>
        <begin position="2888"/>
        <end position="2916"/>
    </location>
</feature>
<dbReference type="GO" id="GO:0008270">
    <property type="term" value="F:zinc ion binding"/>
    <property type="evidence" value="ECO:0007669"/>
    <property type="project" value="UniProtKB-UniRule"/>
</dbReference>
<accession>A0A1I8QEH7</accession>
<feature type="domain" description="C2H2-type" evidence="8">
    <location>
        <begin position="993"/>
        <end position="1021"/>
    </location>
</feature>
<dbReference type="VEuPathDB" id="VectorBase:SCAU016340"/>
<evidence type="ECO:0000256" key="3">
    <source>
        <dbReference type="ARBA" id="ARBA00022771"/>
    </source>
</evidence>
<dbReference type="InterPro" id="IPR036236">
    <property type="entry name" value="Znf_C2H2_sf"/>
</dbReference>
<feature type="domain" description="C2H2-type" evidence="8">
    <location>
        <begin position="1528"/>
        <end position="1556"/>
    </location>
</feature>
<evidence type="ECO:0000256" key="7">
    <source>
        <dbReference type="SAM" id="MobiDB-lite"/>
    </source>
</evidence>
<dbReference type="GO" id="GO:0005634">
    <property type="term" value="C:nucleus"/>
    <property type="evidence" value="ECO:0007669"/>
    <property type="project" value="InterPro"/>
</dbReference>
<dbReference type="PROSITE" id="PS50157">
    <property type="entry name" value="ZINC_FINGER_C2H2_2"/>
    <property type="match status" value="32"/>
</dbReference>
<feature type="region of interest" description="Disordered" evidence="7">
    <location>
        <begin position="180"/>
        <end position="213"/>
    </location>
</feature>
<feature type="domain" description="C2H2-type" evidence="8">
    <location>
        <begin position="2678"/>
        <end position="2706"/>
    </location>
</feature>
<keyword evidence="4 6" id="KW-0862">Zinc</keyword>
<feature type="domain" description="C2H2-type" evidence="8">
    <location>
        <begin position="836"/>
        <end position="864"/>
    </location>
</feature>
<evidence type="ECO:0000256" key="2">
    <source>
        <dbReference type="ARBA" id="ARBA00022737"/>
    </source>
</evidence>
<feature type="domain" description="C2H2-type" evidence="8">
    <location>
        <begin position="2302"/>
        <end position="2329"/>
    </location>
</feature>
<feature type="domain" description="C2H2-type" evidence="8">
    <location>
        <begin position="1556"/>
        <end position="1584"/>
    </location>
</feature>